<organism evidence="6">
    <name type="scientific">Pseudozyma antarctica</name>
    <name type="common">Yeast</name>
    <name type="synonym">Candida antarctica</name>
    <dbReference type="NCBI Taxonomy" id="84753"/>
    <lineage>
        <taxon>Eukaryota</taxon>
        <taxon>Fungi</taxon>
        <taxon>Dikarya</taxon>
        <taxon>Basidiomycota</taxon>
        <taxon>Ustilaginomycotina</taxon>
        <taxon>Ustilaginomycetes</taxon>
        <taxon>Ustilaginales</taxon>
        <taxon>Ustilaginaceae</taxon>
        <taxon>Moesziomyces</taxon>
    </lineage>
</organism>
<feature type="compositionally biased region" description="Acidic residues" evidence="5">
    <location>
        <begin position="181"/>
        <end position="190"/>
    </location>
</feature>
<evidence type="ECO:0000256" key="3">
    <source>
        <dbReference type="ARBA" id="ARBA00023121"/>
    </source>
</evidence>
<dbReference type="FunFam" id="2.40.160.120:FF:000007">
    <property type="entry name" value="Oxysterol binding protein"/>
    <property type="match status" value="1"/>
</dbReference>
<keyword evidence="7" id="KW-1185">Reference proteome</keyword>
<dbReference type="FunFam" id="3.30.70.3490:FF:000027">
    <property type="entry name" value="Oxysterol-binding protein homolog C354.07c"/>
    <property type="match status" value="1"/>
</dbReference>
<dbReference type="PANTHER" id="PTHR10972:SF102">
    <property type="entry name" value="OXYSTEROL-BINDING PROTEIN"/>
    <property type="match status" value="1"/>
</dbReference>
<evidence type="ECO:0000256" key="5">
    <source>
        <dbReference type="SAM" id="MobiDB-lite"/>
    </source>
</evidence>
<feature type="compositionally biased region" description="Basic and acidic residues" evidence="5">
    <location>
        <begin position="483"/>
        <end position="508"/>
    </location>
</feature>
<dbReference type="InterPro" id="IPR018494">
    <property type="entry name" value="Oxysterol-bd_CS"/>
</dbReference>
<dbReference type="Gene3D" id="1.10.287.2720">
    <property type="match status" value="1"/>
</dbReference>
<dbReference type="AlphaFoldDB" id="A0A081CKB1"/>
<dbReference type="PANTHER" id="PTHR10972">
    <property type="entry name" value="OXYSTEROL-BINDING PROTEIN-RELATED"/>
    <property type="match status" value="1"/>
</dbReference>
<reference evidence="6" key="1">
    <citation type="submission" date="2014-07" db="EMBL/GenBank/DDBJ databases">
        <title>Draft genome sequence of the yeast Pseudozyma antarctica JCM 10317 known as a producer of lipase B which used in a wide range of industrial applications.</title>
        <authorList>
            <person name="Morita T."/>
            <person name="Saika A."/>
            <person name="Koike H."/>
        </authorList>
    </citation>
    <scope>NUCLEOTIDE SEQUENCE</scope>
    <source>
        <strain evidence="6">JCM 10317</strain>
    </source>
</reference>
<dbReference type="InterPro" id="IPR037239">
    <property type="entry name" value="OSBP_sf"/>
</dbReference>
<dbReference type="GO" id="GO:0005829">
    <property type="term" value="C:cytosol"/>
    <property type="evidence" value="ECO:0007669"/>
    <property type="project" value="TreeGrafter"/>
</dbReference>
<dbReference type="HOGENOM" id="CLU_012334_1_0_1"/>
<dbReference type="PROSITE" id="PS01013">
    <property type="entry name" value="OSBP"/>
    <property type="match status" value="1"/>
</dbReference>
<feature type="region of interest" description="Disordered" evidence="5">
    <location>
        <begin position="164"/>
        <end position="190"/>
    </location>
</feature>
<feature type="compositionally biased region" description="Low complexity" evidence="5">
    <location>
        <begin position="135"/>
        <end position="146"/>
    </location>
</feature>
<keyword evidence="2" id="KW-0813">Transport</keyword>
<keyword evidence="3" id="KW-0446">Lipid-binding</keyword>
<dbReference type="Gene3D" id="2.40.160.120">
    <property type="match status" value="1"/>
</dbReference>
<protein>
    <submittedName>
        <fullName evidence="6">Oxysterol-binding protein</fullName>
    </submittedName>
</protein>
<feature type="region of interest" description="Disordered" evidence="5">
    <location>
        <begin position="121"/>
        <end position="146"/>
    </location>
</feature>
<dbReference type="InterPro" id="IPR000648">
    <property type="entry name" value="Oxysterol-bd"/>
</dbReference>
<dbReference type="Proteomes" id="UP000053758">
    <property type="component" value="Unassembled WGS sequence"/>
</dbReference>
<proteinExistence type="inferred from homology"/>
<dbReference type="GO" id="GO:0032541">
    <property type="term" value="C:cortical endoplasmic reticulum"/>
    <property type="evidence" value="ECO:0007669"/>
    <property type="project" value="TreeGrafter"/>
</dbReference>
<accession>A0A081CKB1</accession>
<evidence type="ECO:0000313" key="6">
    <source>
        <dbReference type="EMBL" id="GAK67107.1"/>
    </source>
</evidence>
<dbReference type="SUPFAM" id="SSF144000">
    <property type="entry name" value="Oxysterol-binding protein-like"/>
    <property type="match status" value="1"/>
</dbReference>
<dbReference type="GO" id="GO:0032934">
    <property type="term" value="F:sterol binding"/>
    <property type="evidence" value="ECO:0007669"/>
    <property type="project" value="TreeGrafter"/>
</dbReference>
<evidence type="ECO:0000313" key="7">
    <source>
        <dbReference type="Proteomes" id="UP000053758"/>
    </source>
</evidence>
<dbReference type="FunFam" id="1.10.287.2720:FF:000001">
    <property type="entry name" value="Oxysterol-binding OBPalpha"/>
    <property type="match status" value="1"/>
</dbReference>
<gene>
    <name evidence="6" type="ORF">PAN0_016c5333</name>
</gene>
<dbReference type="EMBL" id="DF830083">
    <property type="protein sequence ID" value="GAK67107.1"/>
    <property type="molecule type" value="Genomic_DNA"/>
</dbReference>
<sequence>MPTACIASILHHYHPVGPSSAISLSCISVHPAPLLPFQLFFRVLLRFGKTPPPSAAKPHLPLYWVLQYANLLWTFIARILNHPTFFLHDASSHLAHIVEEANSPLNQDGTADRLTHKLVSRKPSSARGDHVHSAHPSTRSPSHIHPSSSIMGLLDHVGSAVSGAKSHIKPSKEDRPPEGASADDTEELDEESGNILMSLIGQLRIGMDLSKVTLPTFVLEPRSMLERITDFMSHPDLIFGAGKLDSPEERFLQVTRYYLSGWHIKPKGVKKPYNPILGEFFRCTYNYTDGTKGYYIAEQVSHHPPISAYYYVSPENNLLFYGELKPKSKFLGNSAATIMGGENRVVLLDRQEDGEYAISMPNMYARGILFGRMVLELGDTSKIRNDANDLSCDVEFKTKGYFTGTYNAIGGKVTKGHKAVGEITGKWSDSMDYKDSSSGKVEELFDAHKATIVQKEVIPEDQQEANESRRLWSKVTEGIKEKNLDKATESKSAIEEKQRALAKEREESGATWSPRFFVQKGEKYYPKMDALPSDDYRPPVVVDYFAKSA</sequence>
<evidence type="ECO:0000256" key="1">
    <source>
        <dbReference type="ARBA" id="ARBA00008842"/>
    </source>
</evidence>
<feature type="region of interest" description="Disordered" evidence="5">
    <location>
        <begin position="483"/>
        <end position="512"/>
    </location>
</feature>
<comment type="similarity">
    <text evidence="1 4">Belongs to the OSBP family.</text>
</comment>
<dbReference type="GO" id="GO:0016020">
    <property type="term" value="C:membrane"/>
    <property type="evidence" value="ECO:0007669"/>
    <property type="project" value="TreeGrafter"/>
</dbReference>
<dbReference type="RefSeq" id="XP_014654760.1">
    <property type="nucleotide sequence ID" value="XM_014799274.1"/>
</dbReference>
<dbReference type="Gene3D" id="3.30.70.3490">
    <property type="match status" value="1"/>
</dbReference>
<dbReference type="Pfam" id="PF01237">
    <property type="entry name" value="Oxysterol_BP"/>
    <property type="match status" value="2"/>
</dbReference>
<dbReference type="GeneID" id="26306094"/>
<name>A0A081CKB1_PSEA2</name>
<evidence type="ECO:0000256" key="2">
    <source>
        <dbReference type="ARBA" id="ARBA00022448"/>
    </source>
</evidence>
<evidence type="ECO:0000256" key="4">
    <source>
        <dbReference type="RuleBase" id="RU003844"/>
    </source>
</evidence>